<accession>A0ACC2ULS5</accession>
<evidence type="ECO:0000313" key="2">
    <source>
        <dbReference type="Proteomes" id="UP001165960"/>
    </source>
</evidence>
<sequence length="215" mass="24203">MCKATEELKKEHILTCLHPTCQEVLVPELPSIVTWEDMKCLLIEEFGGDLSLEVKRDAFMYIAFKPKETLAEFADHFYIEKQQLTASRQLTPHEAYTACSNALKENQLLCLHFKAHKVSLVSMKSIKTLFQDMDLNHGGTVVCKTKANNSGITSCTPHFMTLGTSGQPKRQGCQNCCQIGHHSCSCTNPWIDVSLANVLYLILCKSTTDYNRIEL</sequence>
<name>A0ACC2ULS5_9FUNG</name>
<evidence type="ECO:0000313" key="1">
    <source>
        <dbReference type="EMBL" id="KAJ9087815.1"/>
    </source>
</evidence>
<proteinExistence type="predicted"/>
<dbReference type="EMBL" id="QTSX02000192">
    <property type="protein sequence ID" value="KAJ9087815.1"/>
    <property type="molecule type" value="Genomic_DNA"/>
</dbReference>
<dbReference type="Proteomes" id="UP001165960">
    <property type="component" value="Unassembled WGS sequence"/>
</dbReference>
<organism evidence="1 2">
    <name type="scientific">Entomophthora muscae</name>
    <dbReference type="NCBI Taxonomy" id="34485"/>
    <lineage>
        <taxon>Eukaryota</taxon>
        <taxon>Fungi</taxon>
        <taxon>Fungi incertae sedis</taxon>
        <taxon>Zoopagomycota</taxon>
        <taxon>Entomophthoromycotina</taxon>
        <taxon>Entomophthoromycetes</taxon>
        <taxon>Entomophthorales</taxon>
        <taxon>Entomophthoraceae</taxon>
        <taxon>Entomophthora</taxon>
    </lineage>
</organism>
<reference evidence="1" key="1">
    <citation type="submission" date="2022-04" db="EMBL/GenBank/DDBJ databases">
        <title>Genome of the entomopathogenic fungus Entomophthora muscae.</title>
        <authorList>
            <person name="Elya C."/>
            <person name="Lovett B.R."/>
            <person name="Lee E."/>
            <person name="Macias A.M."/>
            <person name="Hajek A.E."/>
            <person name="De Bivort B.L."/>
            <person name="Kasson M.T."/>
            <person name="De Fine Licht H.H."/>
            <person name="Stajich J.E."/>
        </authorList>
    </citation>
    <scope>NUCLEOTIDE SEQUENCE</scope>
    <source>
        <strain evidence="1">Berkeley</strain>
    </source>
</reference>
<gene>
    <name evidence="1" type="ORF">DSO57_1029296</name>
</gene>
<comment type="caution">
    <text evidence="1">The sequence shown here is derived from an EMBL/GenBank/DDBJ whole genome shotgun (WGS) entry which is preliminary data.</text>
</comment>
<keyword evidence="2" id="KW-1185">Reference proteome</keyword>
<protein>
    <submittedName>
        <fullName evidence="1">Uncharacterized protein</fullName>
    </submittedName>
</protein>